<dbReference type="Pfam" id="PF02538">
    <property type="entry name" value="Hydantoinase_B"/>
    <property type="match status" value="1"/>
</dbReference>
<comment type="caution">
    <text evidence="2">The sequence shown here is derived from an EMBL/GenBank/DDBJ whole genome shotgun (WGS) entry which is preliminary data.</text>
</comment>
<accession>A0ABS6WM50</accession>
<dbReference type="InterPro" id="IPR003692">
    <property type="entry name" value="Hydantoinase_B"/>
</dbReference>
<dbReference type="PANTHER" id="PTHR11365">
    <property type="entry name" value="5-OXOPROLINASE RELATED"/>
    <property type="match status" value="1"/>
</dbReference>
<reference evidence="2" key="1">
    <citation type="submission" date="2021-07" db="EMBL/GenBank/DDBJ databases">
        <title>Pseudohoeflea marina sp. nov. a polyhydroxyalcanoate-producing bacterium.</title>
        <authorList>
            <person name="Zheng W."/>
            <person name="Yu S."/>
            <person name="Huang Y."/>
        </authorList>
    </citation>
    <scope>NUCLEOTIDE SEQUENCE</scope>
    <source>
        <strain evidence="2">DP4N28-3</strain>
    </source>
</reference>
<evidence type="ECO:0000313" key="2">
    <source>
        <dbReference type="EMBL" id="MBW3097042.1"/>
    </source>
</evidence>
<evidence type="ECO:0000313" key="3">
    <source>
        <dbReference type="Proteomes" id="UP001430804"/>
    </source>
</evidence>
<dbReference type="Proteomes" id="UP001430804">
    <property type="component" value="Unassembled WGS sequence"/>
</dbReference>
<dbReference type="RefSeq" id="WP_219200988.1">
    <property type="nucleotide sequence ID" value="NZ_JAHWQX010000002.1"/>
</dbReference>
<dbReference type="InterPro" id="IPR045079">
    <property type="entry name" value="Oxoprolinase-like"/>
</dbReference>
<gene>
    <name evidence="2" type="ORF">KY465_07100</name>
</gene>
<keyword evidence="3" id="KW-1185">Reference proteome</keyword>
<sequence>MASNLDPITFAVLKSAVESIVDDMAYTVMRTARSPIVRDVLDYSTTMCDAKGRILAQAKTVALHLGAVPDAMEALLRHYGDDLAPGDVIIFNDPYDGGMHLPDIFMFKPIFRDDQHVGFSVVICHHCDVGGRVPGSNASDSTEIFQEGLRIPPLKLFERGVPSKAIFDIIRKNVRLPDLVIGDLEAQLATCALGERELLRLVDKYGVDTFQSFLAEFLDYGERLTRNEIAAWPDGSYTFTDYIDGDGFTFEPIPIKVTITVRDSQLDVDFTGSAPQVRGAINSTLSFVKSATYLAVRCVLDGEVPNNSGVYRCIDVSAPKGTLLNPEFPAPVAARALTGYRVADTVLGALSKIVPEKVAAAGEGGNSVVCLGGYDKTTREPFIMVDMINGALGARATRDGIDAITNPSQNMSNMPVEVMEATYPVRIEEYGLRPDSAGAGRTRGGLGVVREYRLMADEAVLQLRADRYDTPPYGLFGGAPAASSRNLLASNGGDFELLDSKVTRTVYKGDVIRHEQAGGGGYGAPLERPLDAILEDLRDGKITPAYARKFYGVITDGRGIDEAATGALRAEMADSGAESAAP</sequence>
<name>A0ABS6WM50_9HYPH</name>
<dbReference type="EMBL" id="JAHWQX010000002">
    <property type="protein sequence ID" value="MBW3097042.1"/>
    <property type="molecule type" value="Genomic_DNA"/>
</dbReference>
<feature type="domain" description="Hydantoinase B/oxoprolinase" evidence="1">
    <location>
        <begin position="6"/>
        <end position="525"/>
    </location>
</feature>
<proteinExistence type="predicted"/>
<protein>
    <submittedName>
        <fullName evidence="2">Hydantoinase B/oxoprolinase family protein</fullName>
    </submittedName>
</protein>
<dbReference type="PANTHER" id="PTHR11365:SF23">
    <property type="entry name" value="HYPOTHETICAL 5-OXOPROLINASE (EUROFUNG)-RELATED"/>
    <property type="match status" value="1"/>
</dbReference>
<evidence type="ECO:0000259" key="1">
    <source>
        <dbReference type="Pfam" id="PF02538"/>
    </source>
</evidence>
<organism evidence="2 3">
    <name type="scientific">Pseudohoeflea coraliihabitans</name>
    <dbReference type="NCBI Taxonomy" id="2860393"/>
    <lineage>
        <taxon>Bacteria</taxon>
        <taxon>Pseudomonadati</taxon>
        <taxon>Pseudomonadota</taxon>
        <taxon>Alphaproteobacteria</taxon>
        <taxon>Hyphomicrobiales</taxon>
        <taxon>Rhizobiaceae</taxon>
        <taxon>Pseudohoeflea</taxon>
    </lineage>
</organism>